<dbReference type="GO" id="GO:0000139">
    <property type="term" value="C:Golgi membrane"/>
    <property type="evidence" value="ECO:0007669"/>
    <property type="project" value="UniProtKB-SubCell"/>
</dbReference>
<evidence type="ECO:0000256" key="2">
    <source>
        <dbReference type="ARBA" id="ARBA00010596"/>
    </source>
</evidence>
<protein>
    <recommendedName>
        <fullName evidence="6">Protein YIP</fullName>
    </recommendedName>
</protein>
<feature type="transmembrane region" description="Helical" evidence="6">
    <location>
        <begin position="249"/>
        <end position="271"/>
    </location>
</feature>
<dbReference type="Pfam" id="PF04893">
    <property type="entry name" value="Yip1"/>
    <property type="match status" value="1"/>
</dbReference>
<evidence type="ECO:0000256" key="5">
    <source>
        <dbReference type="ARBA" id="ARBA00023136"/>
    </source>
</evidence>
<reference evidence="9" key="1">
    <citation type="submission" date="2021-01" db="EMBL/GenBank/DDBJ databases">
        <authorList>
            <person name="Corre E."/>
            <person name="Pelletier E."/>
            <person name="Niang G."/>
            <person name="Scheremetjew M."/>
            <person name="Finn R."/>
            <person name="Kale V."/>
            <person name="Holt S."/>
            <person name="Cochrane G."/>
            <person name="Meng A."/>
            <person name="Brown T."/>
            <person name="Cohen L."/>
        </authorList>
    </citation>
    <scope>NUCLEOTIDE SEQUENCE</scope>
    <source>
        <strain evidence="9">CCMP494</strain>
    </source>
</reference>
<dbReference type="AlphaFoldDB" id="A0A7S0KWL4"/>
<feature type="domain" description="Yip1" evidence="8">
    <location>
        <begin position="128"/>
        <end position="277"/>
    </location>
</feature>
<evidence type="ECO:0000256" key="3">
    <source>
        <dbReference type="ARBA" id="ARBA00022692"/>
    </source>
</evidence>
<keyword evidence="4 6" id="KW-1133">Transmembrane helix</keyword>
<evidence type="ECO:0000256" key="7">
    <source>
        <dbReference type="SAM" id="MobiDB-lite"/>
    </source>
</evidence>
<keyword evidence="5 6" id="KW-0472">Membrane</keyword>
<evidence type="ECO:0000259" key="8">
    <source>
        <dbReference type="Pfam" id="PF04893"/>
    </source>
</evidence>
<organism evidence="9">
    <name type="scientific">Micromonas pusilla</name>
    <name type="common">Picoplanktonic green alga</name>
    <name type="synonym">Chromulina pusilla</name>
    <dbReference type="NCBI Taxonomy" id="38833"/>
    <lineage>
        <taxon>Eukaryota</taxon>
        <taxon>Viridiplantae</taxon>
        <taxon>Chlorophyta</taxon>
        <taxon>Mamiellophyceae</taxon>
        <taxon>Mamiellales</taxon>
        <taxon>Mamiellaceae</taxon>
        <taxon>Micromonas</taxon>
    </lineage>
</organism>
<dbReference type="GO" id="GO:0016192">
    <property type="term" value="P:vesicle-mediated transport"/>
    <property type="evidence" value="ECO:0007669"/>
    <property type="project" value="InterPro"/>
</dbReference>
<dbReference type="PANTHER" id="PTHR12822:SF2">
    <property type="entry name" value="PROTEIN YIPF"/>
    <property type="match status" value="1"/>
</dbReference>
<name>A0A7S0KWL4_MICPS</name>
<proteinExistence type="inferred from homology"/>
<feature type="compositionally biased region" description="Low complexity" evidence="7">
    <location>
        <begin position="63"/>
        <end position="77"/>
    </location>
</feature>
<dbReference type="GO" id="GO:0031267">
    <property type="term" value="F:small GTPase binding"/>
    <property type="evidence" value="ECO:0007669"/>
    <property type="project" value="InterPro"/>
</dbReference>
<gene>
    <name evidence="9" type="ORF">MSP1404_LOCUS11034</name>
</gene>
<accession>A0A7S0KWL4</accession>
<evidence type="ECO:0000256" key="4">
    <source>
        <dbReference type="ARBA" id="ARBA00022989"/>
    </source>
</evidence>
<dbReference type="EMBL" id="HBEV01014163">
    <property type="protein sequence ID" value="CAD8593630.1"/>
    <property type="molecule type" value="Transcribed_RNA"/>
</dbReference>
<dbReference type="InterPro" id="IPR039765">
    <property type="entry name" value="Yip5/YIPF1/YIPF2"/>
</dbReference>
<sequence length="305" mass="32815">MSNPFLLDDDTGFGILPPASNPAPKPAARDPSSSKSGSKSSSRADSGHRLAPDEAPSDEKKSLLGAGSDSSAPGSALHDPPPEITAVNNDAQSGGARRRTTSWIFSLLFWQQYFDVDTEDVAVRIKNAIISPMSGTFSDVIGDNPDLWGPFWVCATLIFINALGTKYADYLTHDDSEGDFTFDVTRVSFGVGMFYGYAFCVPAGLWFILRCFGGVNTGLASLLCLYGYSLMVYVPMGILCLAPNQSLRWFAFLPSMAISSAFLFFNVRGVVAESPKGLAFTTPFMGCVVGAHACFGLLLKLYWIS</sequence>
<feature type="transmembrane region" description="Helical" evidence="6">
    <location>
        <begin position="189"/>
        <end position="208"/>
    </location>
</feature>
<evidence type="ECO:0000313" key="9">
    <source>
        <dbReference type="EMBL" id="CAD8593630.1"/>
    </source>
</evidence>
<evidence type="ECO:0000256" key="6">
    <source>
        <dbReference type="RuleBase" id="RU361264"/>
    </source>
</evidence>
<comment type="subcellular location">
    <subcellularLocation>
        <location evidence="6">Golgi apparatus membrane</location>
        <topology evidence="6">Multi-pass membrane protein</topology>
    </subcellularLocation>
    <subcellularLocation>
        <location evidence="1">Membrane</location>
        <topology evidence="1">Multi-pass membrane protein</topology>
    </subcellularLocation>
</comment>
<dbReference type="PANTHER" id="PTHR12822">
    <property type="entry name" value="PROTEIN YIPF"/>
    <property type="match status" value="1"/>
</dbReference>
<feature type="transmembrane region" description="Helical" evidence="6">
    <location>
        <begin position="283"/>
        <end position="303"/>
    </location>
</feature>
<keyword evidence="3 6" id="KW-0812">Transmembrane</keyword>
<evidence type="ECO:0000256" key="1">
    <source>
        <dbReference type="ARBA" id="ARBA00004141"/>
    </source>
</evidence>
<feature type="region of interest" description="Disordered" evidence="7">
    <location>
        <begin position="1"/>
        <end position="94"/>
    </location>
</feature>
<feature type="compositionally biased region" description="Basic and acidic residues" evidence="7">
    <location>
        <begin position="45"/>
        <end position="62"/>
    </location>
</feature>
<feature type="transmembrane region" description="Helical" evidence="6">
    <location>
        <begin position="147"/>
        <end position="168"/>
    </location>
</feature>
<feature type="compositionally biased region" description="Low complexity" evidence="7">
    <location>
        <begin position="29"/>
        <end position="44"/>
    </location>
</feature>
<feature type="transmembrane region" description="Helical" evidence="6">
    <location>
        <begin position="220"/>
        <end position="242"/>
    </location>
</feature>
<comment type="similarity">
    <text evidence="2 6">Belongs to the YIP1 family.</text>
</comment>
<dbReference type="InterPro" id="IPR006977">
    <property type="entry name" value="Yip1_dom"/>
</dbReference>